<dbReference type="Proteomes" id="UP001589830">
    <property type="component" value="Unassembled WGS sequence"/>
</dbReference>
<dbReference type="PANTHER" id="PTHR35333">
    <property type="entry name" value="BETA-LACTAMASE"/>
    <property type="match status" value="1"/>
</dbReference>
<organism evidence="2 3">
    <name type="scientific">Thermus composti</name>
    <dbReference type="NCBI Taxonomy" id="532059"/>
    <lineage>
        <taxon>Bacteria</taxon>
        <taxon>Thermotogati</taxon>
        <taxon>Deinococcota</taxon>
        <taxon>Deinococci</taxon>
        <taxon>Thermales</taxon>
        <taxon>Thermaceae</taxon>
        <taxon>Thermus</taxon>
    </lineage>
</organism>
<dbReference type="SUPFAM" id="SSF56601">
    <property type="entry name" value="beta-lactamase/transpeptidase-like"/>
    <property type="match status" value="1"/>
</dbReference>
<evidence type="ECO:0000313" key="2">
    <source>
        <dbReference type="EMBL" id="MFC0595263.1"/>
    </source>
</evidence>
<keyword evidence="3" id="KW-1185">Reference proteome</keyword>
<dbReference type="GO" id="GO:0016787">
    <property type="term" value="F:hydrolase activity"/>
    <property type="evidence" value="ECO:0007669"/>
    <property type="project" value="UniProtKB-KW"/>
</dbReference>
<dbReference type="InterPro" id="IPR045155">
    <property type="entry name" value="Beta-lactam_cat"/>
</dbReference>
<keyword evidence="2" id="KW-0378">Hydrolase</keyword>
<protein>
    <submittedName>
        <fullName evidence="2">Serine hydrolase</fullName>
    </submittedName>
</protein>
<accession>A0ABV6PZI8</accession>
<dbReference type="EMBL" id="JBHLTW010000012">
    <property type="protein sequence ID" value="MFC0595263.1"/>
    <property type="molecule type" value="Genomic_DNA"/>
</dbReference>
<name>A0ABV6PZI8_9DEIN</name>
<sequence length="387" mass="42896">MRWMGLLLLLGFGMGGASEPDLSGEVLARLFTQEVQEAWFSEDFLAQVPVGQVEAILAQLEAQLGAFQGIRPVEPGRYLVVFEKGYVPAQIGLDAQGRIASLFFEPPVARLPSLEAAREAFRALPGRVGLWVERNGQEVLALNPEAPLAVASAFKLMVLALALEEVEASRWRWDQVVRLQEGWKSLPSGILQDWPAQSPLTLHTLAALMISLSDNTAADALMHLLGRERLEAHAPQNRPFLTTREAFQLAAGTNRDLLRVYREGDLEARRRVLDELRKRPLPKVGDLPLDPARWPQEADWRFTPRELCAWMGRVADLPLLGINPGLTLSGWDGIAFKGGSRPGVLSLVHALKRREDRYCAAFVWNNPQGVETLQALTLYGGLLDLLP</sequence>
<dbReference type="Pfam" id="PF13354">
    <property type="entry name" value="Beta-lactamase2"/>
    <property type="match status" value="1"/>
</dbReference>
<dbReference type="InterPro" id="IPR000871">
    <property type="entry name" value="Beta-lactam_class-A"/>
</dbReference>
<dbReference type="PANTHER" id="PTHR35333:SF5">
    <property type="entry name" value="CONSERVED LIPOPROTEIN LPQF-RELATED"/>
    <property type="match status" value="1"/>
</dbReference>
<dbReference type="InterPro" id="IPR012338">
    <property type="entry name" value="Beta-lactam/transpept-like"/>
</dbReference>
<feature type="domain" description="Beta-lactamase class A catalytic" evidence="1">
    <location>
        <begin position="136"/>
        <end position="232"/>
    </location>
</feature>
<gene>
    <name evidence="2" type="ORF">ACFFFP_03630</name>
</gene>
<dbReference type="Gene3D" id="3.40.710.10">
    <property type="entry name" value="DD-peptidase/beta-lactamase superfamily"/>
    <property type="match status" value="1"/>
</dbReference>
<evidence type="ECO:0000259" key="1">
    <source>
        <dbReference type="Pfam" id="PF13354"/>
    </source>
</evidence>
<comment type="caution">
    <text evidence="2">The sequence shown here is derived from an EMBL/GenBank/DDBJ whole genome shotgun (WGS) entry which is preliminary data.</text>
</comment>
<reference evidence="2 3" key="1">
    <citation type="submission" date="2024-09" db="EMBL/GenBank/DDBJ databases">
        <authorList>
            <person name="Sun Q."/>
            <person name="Mori K."/>
        </authorList>
    </citation>
    <scope>NUCLEOTIDE SEQUENCE [LARGE SCALE GENOMIC DNA]</scope>
    <source>
        <strain evidence="2 3">NCAIM B.02340</strain>
    </source>
</reference>
<proteinExistence type="predicted"/>
<dbReference type="RefSeq" id="WP_188845329.1">
    <property type="nucleotide sequence ID" value="NZ_BMPJ01000001.1"/>
</dbReference>
<evidence type="ECO:0000313" key="3">
    <source>
        <dbReference type="Proteomes" id="UP001589830"/>
    </source>
</evidence>